<dbReference type="Proteomes" id="UP000216133">
    <property type="component" value="Unassembled WGS sequence"/>
</dbReference>
<dbReference type="PANTHER" id="PTHR43493:SF5">
    <property type="entry name" value="DNA GYRASE SUBUNIT A, CHLOROPLASTIC_MITOCHONDRIAL"/>
    <property type="match status" value="1"/>
</dbReference>
<evidence type="ECO:0008006" key="3">
    <source>
        <dbReference type="Google" id="ProtNLM"/>
    </source>
</evidence>
<dbReference type="PANTHER" id="PTHR43493">
    <property type="entry name" value="DNA GYRASE/TOPOISOMERASE SUBUNIT A"/>
    <property type="match status" value="1"/>
</dbReference>
<evidence type="ECO:0000313" key="2">
    <source>
        <dbReference type="Proteomes" id="UP000216133"/>
    </source>
</evidence>
<comment type="caution">
    <text evidence="1">The sequence shown here is derived from an EMBL/GenBank/DDBJ whole genome shotgun (WGS) entry which is preliminary data.</text>
</comment>
<dbReference type="InterPro" id="IPR035516">
    <property type="entry name" value="Gyrase/topoIV_suA_C"/>
</dbReference>
<protein>
    <recommendedName>
        <fullName evidence="3">DNA gyrase subunit A</fullName>
    </recommendedName>
</protein>
<dbReference type="InterPro" id="IPR050220">
    <property type="entry name" value="Type_II_DNA_Topoisomerases"/>
</dbReference>
<sequence length="85" mass="9186">IVTKNGYGKRTPAEEYRVQGRGGKGIKTCNITDKNGSLVSMKAVTGEEDVMLITTGGVLIRMAVSDISTMGRNTQGVRLIRINEE</sequence>
<dbReference type="Gene3D" id="2.120.10.90">
    <property type="entry name" value="DNA gyrase/topoisomerase IV, subunit A, C-terminal"/>
    <property type="match status" value="1"/>
</dbReference>
<dbReference type="RefSeq" id="WP_302467504.1">
    <property type="nucleotide sequence ID" value="NZ_NPBS01000522.1"/>
</dbReference>
<name>A0A268R679_SHOCL</name>
<feature type="non-terminal residue" evidence="1">
    <location>
        <position position="85"/>
    </location>
</feature>
<reference evidence="1 2" key="1">
    <citation type="submission" date="2017-07" db="EMBL/GenBank/DDBJ databases">
        <title>Isolation and whole genome analysis of endospore-forming bacteria from heroin.</title>
        <authorList>
            <person name="Kalinowski J."/>
            <person name="Ahrens B."/>
            <person name="Al-Dilaimi A."/>
            <person name="Winkler A."/>
            <person name="Wibberg D."/>
            <person name="Schleenbecker U."/>
            <person name="Ruckert C."/>
            <person name="Wolfel R."/>
            <person name="Grass G."/>
        </authorList>
    </citation>
    <scope>NUCLEOTIDE SEQUENCE [LARGE SCALE GENOMIC DNA]</scope>
    <source>
        <strain evidence="1 2">7523-2</strain>
    </source>
</reference>
<dbReference type="Pfam" id="PF03989">
    <property type="entry name" value="DNA_gyraseA_C"/>
    <property type="match status" value="2"/>
</dbReference>
<dbReference type="GO" id="GO:0006265">
    <property type="term" value="P:DNA topological change"/>
    <property type="evidence" value="ECO:0007669"/>
    <property type="project" value="InterPro"/>
</dbReference>
<gene>
    <name evidence="1" type="ORF">CHH61_24315</name>
</gene>
<dbReference type="GO" id="GO:0005737">
    <property type="term" value="C:cytoplasm"/>
    <property type="evidence" value="ECO:0007669"/>
    <property type="project" value="TreeGrafter"/>
</dbReference>
<dbReference type="GO" id="GO:0005524">
    <property type="term" value="F:ATP binding"/>
    <property type="evidence" value="ECO:0007669"/>
    <property type="project" value="InterPro"/>
</dbReference>
<evidence type="ECO:0000313" key="1">
    <source>
        <dbReference type="EMBL" id="PAF15071.1"/>
    </source>
</evidence>
<proteinExistence type="predicted"/>
<dbReference type="SUPFAM" id="SSF101904">
    <property type="entry name" value="GyrA/ParC C-terminal domain-like"/>
    <property type="match status" value="1"/>
</dbReference>
<dbReference type="AlphaFoldDB" id="A0A268R679"/>
<accession>A0A268R679</accession>
<feature type="non-terminal residue" evidence="1">
    <location>
        <position position="1"/>
    </location>
</feature>
<organism evidence="1 2">
    <name type="scientific">Shouchella clausii</name>
    <name type="common">Alkalihalobacillus clausii</name>
    <dbReference type="NCBI Taxonomy" id="79880"/>
    <lineage>
        <taxon>Bacteria</taxon>
        <taxon>Bacillati</taxon>
        <taxon>Bacillota</taxon>
        <taxon>Bacilli</taxon>
        <taxon>Bacillales</taxon>
        <taxon>Bacillaceae</taxon>
        <taxon>Shouchella</taxon>
    </lineage>
</organism>
<dbReference type="GO" id="GO:0003918">
    <property type="term" value="F:DNA topoisomerase type II (double strand cut, ATP-hydrolyzing) activity"/>
    <property type="evidence" value="ECO:0007669"/>
    <property type="project" value="TreeGrafter"/>
</dbReference>
<dbReference type="InterPro" id="IPR006691">
    <property type="entry name" value="GyrA/parC_rep"/>
</dbReference>
<dbReference type="GO" id="GO:0009330">
    <property type="term" value="C:DNA topoisomerase type II (double strand cut, ATP-hydrolyzing) complex"/>
    <property type="evidence" value="ECO:0007669"/>
    <property type="project" value="TreeGrafter"/>
</dbReference>
<dbReference type="EMBL" id="NPBS01000522">
    <property type="protein sequence ID" value="PAF15071.1"/>
    <property type="molecule type" value="Genomic_DNA"/>
</dbReference>
<dbReference type="GO" id="GO:0003677">
    <property type="term" value="F:DNA binding"/>
    <property type="evidence" value="ECO:0007669"/>
    <property type="project" value="InterPro"/>
</dbReference>